<dbReference type="EMBL" id="WKKI01000019">
    <property type="protein sequence ID" value="MRX72653.1"/>
    <property type="molecule type" value="Genomic_DNA"/>
</dbReference>
<dbReference type="InterPro" id="IPR050089">
    <property type="entry name" value="SAICAR_synthetase"/>
</dbReference>
<dbReference type="Gene3D" id="3.30.470.20">
    <property type="entry name" value="ATP-grasp fold, B domain"/>
    <property type="match status" value="1"/>
</dbReference>
<dbReference type="NCBIfam" id="TIGR00081">
    <property type="entry name" value="purC"/>
    <property type="match status" value="1"/>
</dbReference>
<keyword evidence="8 11" id="KW-0067">ATP-binding</keyword>
<dbReference type="Gene3D" id="3.30.200.20">
    <property type="entry name" value="Phosphorylase Kinase, domain 1"/>
    <property type="match status" value="1"/>
</dbReference>
<dbReference type="GO" id="GO:0009236">
    <property type="term" value="P:cobalamin biosynthetic process"/>
    <property type="evidence" value="ECO:0007669"/>
    <property type="project" value="InterPro"/>
</dbReference>
<dbReference type="PANTHER" id="PTHR43599:SF3">
    <property type="entry name" value="SI:DKEY-6E2.2"/>
    <property type="match status" value="1"/>
</dbReference>
<dbReference type="AlphaFoldDB" id="A0A7X2LZ98"/>
<dbReference type="EC" id="6.3.2.6" evidence="3 11"/>
<evidence type="ECO:0000256" key="3">
    <source>
        <dbReference type="ARBA" id="ARBA00012217"/>
    </source>
</evidence>
<dbReference type="InterPro" id="IPR033934">
    <property type="entry name" value="SAICAR_synt_PurC"/>
</dbReference>
<gene>
    <name evidence="11" type="primary">purC</name>
    <name evidence="13" type="ORF">GJU40_10890</name>
</gene>
<evidence type="ECO:0000256" key="7">
    <source>
        <dbReference type="ARBA" id="ARBA00022755"/>
    </source>
</evidence>
<reference evidence="13 14" key="1">
    <citation type="submission" date="2019-11" db="EMBL/GenBank/DDBJ databases">
        <title>Bacillus lacus genome.</title>
        <authorList>
            <person name="Allen C.J."/>
            <person name="Newman J.D."/>
        </authorList>
    </citation>
    <scope>NUCLEOTIDE SEQUENCE [LARGE SCALE GENOMIC DNA]</scope>
    <source>
        <strain evidence="13 14">KCTC 33946</strain>
    </source>
</reference>
<evidence type="ECO:0000313" key="14">
    <source>
        <dbReference type="Proteomes" id="UP000448867"/>
    </source>
</evidence>
<feature type="domain" description="SAICAR synthetase/ADE2 N-terminal" evidence="12">
    <location>
        <begin position="6"/>
        <end position="232"/>
    </location>
</feature>
<comment type="similarity">
    <text evidence="2 11">Belongs to the SAICAR synthetase family.</text>
</comment>
<dbReference type="HAMAP" id="MF_00137">
    <property type="entry name" value="SAICAR_synth"/>
    <property type="match status" value="1"/>
</dbReference>
<dbReference type="SUPFAM" id="SSF56104">
    <property type="entry name" value="SAICAR synthase-like"/>
    <property type="match status" value="1"/>
</dbReference>
<dbReference type="InterPro" id="IPR028923">
    <property type="entry name" value="SAICAR_synt/ADE2_N"/>
</dbReference>
<sequence length="241" mass="27458">MTKRELLYEGKAKRIYATEDDNRFIVSYKDAATAFNGEKKAEIKGKGRLNNEISSLLFTKLASKGIQNHFVERLSETEQLVRKVTIIPIEVVVRNIVAGTLSKRLGIEEGTAVPEPITEYYLKNDELGDPLINEDHIRFLKIADKAQLDEMKKIALEVNTLLQAIFTECGVRLVDFKLEFGFSTDGSVLLADEISPDTCRLWDLHTNERFDKDLFRRELGSLTQGYEEIFKRLGGYESCTK</sequence>
<evidence type="ECO:0000256" key="11">
    <source>
        <dbReference type="HAMAP-Rule" id="MF_00137"/>
    </source>
</evidence>
<evidence type="ECO:0000256" key="8">
    <source>
        <dbReference type="ARBA" id="ARBA00022840"/>
    </source>
</evidence>
<keyword evidence="7 11" id="KW-0658">Purine biosynthesis</keyword>
<dbReference type="PROSITE" id="PS01057">
    <property type="entry name" value="SAICAR_SYNTHETASE_1"/>
    <property type="match status" value="1"/>
</dbReference>
<dbReference type="GO" id="GO:0004639">
    <property type="term" value="F:phosphoribosylaminoimidazolesuccinocarboxamide synthase activity"/>
    <property type="evidence" value="ECO:0007669"/>
    <property type="project" value="UniProtKB-UniRule"/>
</dbReference>
<evidence type="ECO:0000256" key="4">
    <source>
        <dbReference type="ARBA" id="ARBA00016460"/>
    </source>
</evidence>
<organism evidence="13 14">
    <name type="scientific">Metabacillus lacus</name>
    <dbReference type="NCBI Taxonomy" id="1983721"/>
    <lineage>
        <taxon>Bacteria</taxon>
        <taxon>Bacillati</taxon>
        <taxon>Bacillota</taxon>
        <taxon>Bacilli</taxon>
        <taxon>Bacillales</taxon>
        <taxon>Bacillaceae</taxon>
        <taxon>Metabacillus</taxon>
    </lineage>
</organism>
<dbReference type="OrthoDB" id="9801549at2"/>
<protein>
    <recommendedName>
        <fullName evidence="4 11">Phosphoribosylaminoimidazole-succinocarboxamide synthase</fullName>
        <ecNumber evidence="3 11">6.3.2.6</ecNumber>
    </recommendedName>
    <alternativeName>
        <fullName evidence="9 11">SAICAR synthetase</fullName>
    </alternativeName>
</protein>
<comment type="pathway">
    <text evidence="1 11">Purine metabolism; IMP biosynthesis via de novo pathway; 5-amino-1-(5-phospho-D-ribosyl)imidazole-4-carboxamide from 5-amino-1-(5-phospho-D-ribosyl)imidazole-4-carboxylate: step 1/2.</text>
</comment>
<dbReference type="PANTHER" id="PTHR43599">
    <property type="entry name" value="MULTIFUNCTIONAL PROTEIN ADE2"/>
    <property type="match status" value="1"/>
</dbReference>
<comment type="caution">
    <text evidence="13">The sequence shown here is derived from an EMBL/GenBank/DDBJ whole genome shotgun (WGS) entry which is preliminary data.</text>
</comment>
<name>A0A7X2LZ98_9BACI</name>
<dbReference type="GO" id="GO:0005524">
    <property type="term" value="F:ATP binding"/>
    <property type="evidence" value="ECO:0007669"/>
    <property type="project" value="UniProtKB-KW"/>
</dbReference>
<dbReference type="CDD" id="cd01415">
    <property type="entry name" value="SAICAR_synt_PurC"/>
    <property type="match status" value="1"/>
</dbReference>
<evidence type="ECO:0000313" key="13">
    <source>
        <dbReference type="EMBL" id="MRX72653.1"/>
    </source>
</evidence>
<evidence type="ECO:0000259" key="12">
    <source>
        <dbReference type="Pfam" id="PF01259"/>
    </source>
</evidence>
<keyword evidence="5 11" id="KW-0436">Ligase</keyword>
<dbReference type="InterPro" id="IPR001636">
    <property type="entry name" value="SAICAR_synth"/>
</dbReference>
<evidence type="ECO:0000256" key="10">
    <source>
        <dbReference type="ARBA" id="ARBA00048475"/>
    </source>
</evidence>
<evidence type="ECO:0000256" key="6">
    <source>
        <dbReference type="ARBA" id="ARBA00022741"/>
    </source>
</evidence>
<dbReference type="UniPathway" id="UPA00074">
    <property type="reaction ID" value="UER00131"/>
</dbReference>
<dbReference type="InterPro" id="IPR018236">
    <property type="entry name" value="SAICAR_synthetase_CS"/>
</dbReference>
<keyword evidence="6 11" id="KW-0547">Nucleotide-binding</keyword>
<dbReference type="Pfam" id="PF01259">
    <property type="entry name" value="SAICAR_synt"/>
    <property type="match status" value="1"/>
</dbReference>
<comment type="catalytic activity">
    <reaction evidence="10 11">
        <text>5-amino-1-(5-phospho-D-ribosyl)imidazole-4-carboxylate + L-aspartate + ATP = (2S)-2-[5-amino-1-(5-phospho-beta-D-ribosyl)imidazole-4-carboxamido]succinate + ADP + phosphate + 2 H(+)</text>
        <dbReference type="Rhea" id="RHEA:22628"/>
        <dbReference type="ChEBI" id="CHEBI:15378"/>
        <dbReference type="ChEBI" id="CHEBI:29991"/>
        <dbReference type="ChEBI" id="CHEBI:30616"/>
        <dbReference type="ChEBI" id="CHEBI:43474"/>
        <dbReference type="ChEBI" id="CHEBI:58443"/>
        <dbReference type="ChEBI" id="CHEBI:77657"/>
        <dbReference type="ChEBI" id="CHEBI:456216"/>
        <dbReference type="EC" id="6.3.2.6"/>
    </reaction>
</comment>
<evidence type="ECO:0000256" key="1">
    <source>
        <dbReference type="ARBA" id="ARBA00004672"/>
    </source>
</evidence>
<proteinExistence type="inferred from homology"/>
<dbReference type="PROSITE" id="PS01058">
    <property type="entry name" value="SAICAR_SYNTHETASE_2"/>
    <property type="match status" value="1"/>
</dbReference>
<evidence type="ECO:0000256" key="2">
    <source>
        <dbReference type="ARBA" id="ARBA00010190"/>
    </source>
</evidence>
<dbReference type="FunFam" id="3.30.470.20:FF:000006">
    <property type="entry name" value="Phosphoribosylaminoimidazole-succinocarboxamide synthase"/>
    <property type="match status" value="1"/>
</dbReference>
<dbReference type="FunFam" id="3.30.200.20:FF:000189">
    <property type="entry name" value="Phosphoribosylaminoimidazole-succinocarboxamide synthase"/>
    <property type="match status" value="1"/>
</dbReference>
<keyword evidence="14" id="KW-1185">Reference proteome</keyword>
<dbReference type="GO" id="GO:0006189">
    <property type="term" value="P:'de novo' IMP biosynthetic process"/>
    <property type="evidence" value="ECO:0007669"/>
    <property type="project" value="UniProtKB-UniRule"/>
</dbReference>
<accession>A0A7X2LZ98</accession>
<evidence type="ECO:0000256" key="5">
    <source>
        <dbReference type="ARBA" id="ARBA00022598"/>
    </source>
</evidence>
<dbReference type="Proteomes" id="UP000448867">
    <property type="component" value="Unassembled WGS sequence"/>
</dbReference>
<evidence type="ECO:0000256" key="9">
    <source>
        <dbReference type="ARBA" id="ARBA00030409"/>
    </source>
</evidence>